<comment type="caution">
    <text evidence="1">The sequence shown here is derived from an EMBL/GenBank/DDBJ whole genome shotgun (WGS) entry which is preliminary data.</text>
</comment>
<sequence>SDMLPPHKRFGMTSPHPDTTDEVTAEAILARLRKRIEAHRWTFVLDSIRTLRYQEGLPSTFELGKSSLASHVPLVTSELVYHTIPLLVYLKVTHDSLRIAGDRIIES</sequence>
<reference evidence="1" key="1">
    <citation type="journal article" date="2019" name="Sci. Rep.">
        <title>Draft genome of Tanacetum cinerariifolium, the natural source of mosquito coil.</title>
        <authorList>
            <person name="Yamashiro T."/>
            <person name="Shiraishi A."/>
            <person name="Satake H."/>
            <person name="Nakayama K."/>
        </authorList>
    </citation>
    <scope>NUCLEOTIDE SEQUENCE</scope>
</reference>
<accession>A0A699SF96</accession>
<name>A0A699SF96_TANCI</name>
<dbReference type="AlphaFoldDB" id="A0A699SF96"/>
<proteinExistence type="predicted"/>
<dbReference type="EMBL" id="BKCJ011159178">
    <property type="protein sequence ID" value="GFC96271.1"/>
    <property type="molecule type" value="Genomic_DNA"/>
</dbReference>
<organism evidence="1">
    <name type="scientific">Tanacetum cinerariifolium</name>
    <name type="common">Dalmatian daisy</name>
    <name type="synonym">Chrysanthemum cinerariifolium</name>
    <dbReference type="NCBI Taxonomy" id="118510"/>
    <lineage>
        <taxon>Eukaryota</taxon>
        <taxon>Viridiplantae</taxon>
        <taxon>Streptophyta</taxon>
        <taxon>Embryophyta</taxon>
        <taxon>Tracheophyta</taxon>
        <taxon>Spermatophyta</taxon>
        <taxon>Magnoliopsida</taxon>
        <taxon>eudicotyledons</taxon>
        <taxon>Gunneridae</taxon>
        <taxon>Pentapetalae</taxon>
        <taxon>asterids</taxon>
        <taxon>campanulids</taxon>
        <taxon>Asterales</taxon>
        <taxon>Asteraceae</taxon>
        <taxon>Asteroideae</taxon>
        <taxon>Anthemideae</taxon>
        <taxon>Anthemidinae</taxon>
        <taxon>Tanacetum</taxon>
    </lineage>
</organism>
<feature type="non-terminal residue" evidence="1">
    <location>
        <position position="1"/>
    </location>
</feature>
<protein>
    <submittedName>
        <fullName evidence="1">Uncharacterized protein</fullName>
    </submittedName>
</protein>
<evidence type="ECO:0000313" key="1">
    <source>
        <dbReference type="EMBL" id="GFC96271.1"/>
    </source>
</evidence>
<gene>
    <name evidence="1" type="ORF">Tci_868241</name>
</gene>